<feature type="region of interest" description="Disordered" evidence="2">
    <location>
        <begin position="1"/>
        <end position="40"/>
    </location>
</feature>
<dbReference type="Proteomes" id="UP000003438">
    <property type="component" value="Unassembled WGS sequence"/>
</dbReference>
<dbReference type="SUPFAM" id="SSF52540">
    <property type="entry name" value="P-loop containing nucleoside triphosphate hydrolases"/>
    <property type="match status" value="2"/>
</dbReference>
<dbReference type="PANTHER" id="PTHR41313">
    <property type="entry name" value="ADENINE-SPECIFIC METHYLTRANSFERASE"/>
    <property type="match status" value="1"/>
</dbReference>
<dbReference type="InterPro" id="IPR014001">
    <property type="entry name" value="Helicase_ATP-bd"/>
</dbReference>
<dbReference type="HOGENOM" id="CLU_000181_8_5_9"/>
<keyword evidence="4" id="KW-0808">Transferase</keyword>
<reference evidence="4" key="1">
    <citation type="submission" date="2009-12" db="EMBL/GenBank/DDBJ databases">
        <authorList>
            <person name="Weinstock G."/>
            <person name="Sodergren E."/>
            <person name="Clifton S."/>
            <person name="Fulton L."/>
            <person name="Fulton B."/>
            <person name="Courtney L."/>
            <person name="Fronick C."/>
            <person name="Harrison M."/>
            <person name="Strong C."/>
            <person name="Farmer C."/>
            <person name="Delahaunty K."/>
            <person name="Markovic C."/>
            <person name="Hall O."/>
            <person name="Minx P."/>
            <person name="Tomlinson C."/>
            <person name="Mitreva M."/>
            <person name="Nelson J."/>
            <person name="Hou S."/>
            <person name="Wollam A."/>
            <person name="Pepin K.H."/>
            <person name="Johnson M."/>
            <person name="Bhonagiri V."/>
            <person name="Nash W.E."/>
            <person name="Warren W."/>
            <person name="Chinwalla A."/>
            <person name="Mardis E.R."/>
            <person name="Wilson R.K."/>
        </authorList>
    </citation>
    <scope>NUCLEOTIDE SEQUENCE [LARGE SCALE GENOMIC DNA]</scope>
    <source>
        <strain evidence="4">DSM 15176</strain>
    </source>
</reference>
<dbReference type="Gene3D" id="3.40.50.300">
    <property type="entry name" value="P-loop containing nucleotide triphosphate hydrolases"/>
    <property type="match status" value="2"/>
</dbReference>
<dbReference type="SMART" id="SM00487">
    <property type="entry name" value="DEXDc"/>
    <property type="match status" value="1"/>
</dbReference>
<keyword evidence="4" id="KW-0489">Methyltransferase</keyword>
<dbReference type="InterPro" id="IPR029063">
    <property type="entry name" value="SAM-dependent_MTases_sf"/>
</dbReference>
<evidence type="ECO:0000313" key="4">
    <source>
        <dbReference type="EMBL" id="EFB74635.1"/>
    </source>
</evidence>
<dbReference type="InterPro" id="IPR006935">
    <property type="entry name" value="Helicase/UvrB_N"/>
</dbReference>
<sequence>MPEEQAEEMGLPDEEHQSQQVEQAAGTDNVQPLAPPVVDRTGERITDEEITRALCDGSGFENGKLRIQYYFSQPVLPTMDETVHWLKKEYGIGGRSWKLADGSQGWLDYNSKGFEIQCTTNEGRVNRPLTWREVSSRLQLLVQSNRYLTTEEHSEYEAWLSARQAEQAQKAADLEQAKEIIREYCSENDFEPPEFEDLANIELAYSTDGEGEHEITVYADLVHHKLVYEVDGERLLSSQYGSTAELIAHELTDLTFDGLIGTAEQAYQEQQAELAARATPIKRPCAPGDVVYLENGKPYVVQDIGETDILVQDQDFPLFSRTIDRENFSRLLGRDDRNADLQVLPLPDAVQEQTQPDESTAAVQPEAQEESADSPFVEQVMADAKAFSEPYEYQPINYVAPYRPPVPGTPKEKFAANMEAIRTLKKVEQRVARGMAPANENEQKILAQYSGWGGLADAFDPNKSSWSQEYRDLKAILTESEYLAARSSTLTAYFTPPEVIHAMYRALERMGVRGGNILEPSMGIGAFFAHKPSSFDLNSAKLYGVEIDELTGRIARQLYQKARIQITGFEKADLPDSFFDCAVGNVPFGDFSVSDRAYDKLHFRIHDYFLAKTIDKVRTGGIIAMITTSGTLDKKSDTVRKYIAARCDLIGAVRLPNTTFKQNAGTEAVADILFLQKRDRLVERDEAWLHIGQTEDGIPINQYFVEHPEMVCGTIKMVSGPYGPTPTCEPSREGKLEEQLDRAMSHLSGTLTKPEIAIEAAEEQDADMIEADPDVRNFSYTLKDGKIYFRTNSVMKEIRLGATADNRVRQLIALRDTVRELLQAQLDDLPDAEIHRLQTQLKKQYDTYTHAHGLISSRGSALAFQDDSSYYLLCSLEDVDENGKLKGLSDMFTKRTIRSAKPADRADTASDALALSIGEKARVDMPYMMRLTGKTEEEIVTELNGVIFEDPLEKTPDGGPVYRTADEYLSGNVRKKLEIARLAAAKDSRFRVHVDALQQVQPKDLDASEITVRLGATWIEPAIIKQFADELVDAPMVSRRMVDVHYAPYTGLWNISGKSITGGNIKASVTYGTNRTNFYHILEESLNLRAIRIFDTVRDPDGTERRVLNPQETQAAQGKQQQIEDAFKEWIWKDQNRRLALVKLYNERFNSTRPREYDGSHIQFHGMNPEITLRPHQRNAIAHILYGHNTLLAHVVGAGKTYEMVAAAMEKKRLGLCSKTLICVPNHLTEQMASEALQLYPNANILVAKRTDFEKANRKRFCGRIATGNYDIIVIGHSQFERIPLSNERQALYLQKQIDEVIEQTAMLKREHAENFTVKQMERTRKQLEKRLEKLNNTERKDDVVTFEELGVDSLMVDEAHMFKNLMCVSKMRNVAGISQTESQRASDLLMKTMYLDEITGGRGVTFATGTPLSNSMTELYTMQRYLQRHTLEVNGLANFDAWASTFGETVTAIELAPEGTGYRVKTRFAKFYNLPELMAMFKECADIQTADMLKLPVPELEGGKPINVQLQPSSIQRVMVADLGKRADIVRNGSVDPKEDNMLKITNDGRKLALDQRLIDPDLPDDPNSKVNACVDRVFEIWERTKANRSTQLIFCDLSTPKAGVFNVYDDIRDKLVTRGIPKEEIQFIHDANTEARKADLFAKVRSGTVRVLMGSTAKMGAGTNVQRKLIALHHLDVPWRPSDIEQREGRMVRQGNENKEVAIYRYVTEATFDAYSWQLIENKQRFIGQVMTSKSPARSCDDMDEAALSYAEVKALAAGNPAIKEKMDLDIQVTRLRTLKAQYTSQHYRLEDDVAIKFPTEIQKTKGVIANCSADANTVEQNTHLDSEGKDAFSICLMDTTYDKREDAGRALLGLIGAAMSSEKPVPIGSYKGLTVQAIFLPLGQEFHAQLVGAGVYDVPLGADASGNITRITNAAAGITKRRDEATNKLAQLEKQLQNAKDELQQPFQQEQELAEKSRRLAELDALLKMDEKDRVVDAVPDEESQVSVRSVRQRCGIER</sequence>
<dbReference type="PANTHER" id="PTHR41313:SF1">
    <property type="entry name" value="DNA METHYLASE ADENINE-SPECIFIC DOMAIN-CONTAINING PROTEIN"/>
    <property type="match status" value="1"/>
</dbReference>
<feature type="compositionally biased region" description="Polar residues" evidence="2">
    <location>
        <begin position="18"/>
        <end position="30"/>
    </location>
</feature>
<dbReference type="eggNOG" id="COG0827">
    <property type="taxonomic scope" value="Bacteria"/>
</dbReference>
<evidence type="ECO:0000313" key="5">
    <source>
        <dbReference type="Proteomes" id="UP000003438"/>
    </source>
</evidence>
<dbReference type="eggNOG" id="COG4646">
    <property type="taxonomic scope" value="Bacteria"/>
</dbReference>
<protein>
    <submittedName>
        <fullName evidence="4">N-6 DNA Methylase</fullName>
    </submittedName>
</protein>
<dbReference type="PRINTS" id="PR00507">
    <property type="entry name" value="N12N6MTFRASE"/>
</dbReference>
<dbReference type="InterPro" id="IPR052933">
    <property type="entry name" value="DNA_Protect_Modify"/>
</dbReference>
<evidence type="ECO:0000256" key="1">
    <source>
        <dbReference type="SAM" id="Coils"/>
    </source>
</evidence>
<feature type="compositionally biased region" description="Polar residues" evidence="2">
    <location>
        <begin position="351"/>
        <end position="362"/>
    </location>
</feature>
<dbReference type="GO" id="GO:0005524">
    <property type="term" value="F:ATP binding"/>
    <property type="evidence" value="ECO:0007669"/>
    <property type="project" value="InterPro"/>
</dbReference>
<feature type="domain" description="Helicase ATP-binding" evidence="3">
    <location>
        <begin position="1181"/>
        <end position="1400"/>
    </location>
</feature>
<gene>
    <name evidence="4" type="ORF">SUBVAR_07103</name>
</gene>
<organism evidence="4 5">
    <name type="scientific">Subdoligranulum variabile DSM 15176</name>
    <dbReference type="NCBI Taxonomy" id="411471"/>
    <lineage>
        <taxon>Bacteria</taxon>
        <taxon>Bacillati</taxon>
        <taxon>Bacillota</taxon>
        <taxon>Clostridia</taxon>
        <taxon>Eubacteriales</taxon>
        <taxon>Oscillospiraceae</taxon>
        <taxon>Subdoligranulum</taxon>
    </lineage>
</organism>
<accession>D1PRU4</accession>
<dbReference type="Gene3D" id="3.40.50.150">
    <property type="entry name" value="Vaccinia Virus protein VP39"/>
    <property type="match status" value="1"/>
</dbReference>
<keyword evidence="1" id="KW-0175">Coiled coil</keyword>
<name>D1PRU4_9FIRM</name>
<dbReference type="EMBL" id="ACBY02000064">
    <property type="protein sequence ID" value="EFB74635.1"/>
    <property type="molecule type" value="Genomic_DNA"/>
</dbReference>
<proteinExistence type="predicted"/>
<keyword evidence="5" id="KW-1185">Reference proteome</keyword>
<dbReference type="InterPro" id="IPR027417">
    <property type="entry name" value="P-loop_NTPase"/>
</dbReference>
<dbReference type="GO" id="GO:0008168">
    <property type="term" value="F:methyltransferase activity"/>
    <property type="evidence" value="ECO:0007669"/>
    <property type="project" value="UniProtKB-KW"/>
</dbReference>
<dbReference type="eggNOG" id="COG0553">
    <property type="taxonomic scope" value="Bacteria"/>
</dbReference>
<evidence type="ECO:0000259" key="3">
    <source>
        <dbReference type="PROSITE" id="PS51192"/>
    </source>
</evidence>
<feature type="region of interest" description="Disordered" evidence="2">
    <location>
        <begin position="351"/>
        <end position="375"/>
    </location>
</feature>
<dbReference type="PROSITE" id="PS51192">
    <property type="entry name" value="HELICASE_ATP_BIND_1"/>
    <property type="match status" value="1"/>
</dbReference>
<dbReference type="GO" id="GO:0003677">
    <property type="term" value="F:DNA binding"/>
    <property type="evidence" value="ECO:0007669"/>
    <property type="project" value="InterPro"/>
</dbReference>
<dbReference type="STRING" id="411471.SUBVAR_07103"/>
<dbReference type="GO" id="GO:0032259">
    <property type="term" value="P:methylation"/>
    <property type="evidence" value="ECO:0007669"/>
    <property type="project" value="UniProtKB-KW"/>
</dbReference>
<dbReference type="SUPFAM" id="SSF53335">
    <property type="entry name" value="S-adenosyl-L-methionine-dependent methyltransferases"/>
    <property type="match status" value="1"/>
</dbReference>
<comment type="caution">
    <text evidence="4">The sequence shown here is derived from an EMBL/GenBank/DDBJ whole genome shotgun (WGS) entry which is preliminary data.</text>
</comment>
<feature type="coiled-coil region" evidence="1">
    <location>
        <begin position="1918"/>
        <end position="1952"/>
    </location>
</feature>
<feature type="compositionally biased region" description="Acidic residues" evidence="2">
    <location>
        <begin position="1"/>
        <end position="12"/>
    </location>
</feature>
<evidence type="ECO:0000256" key="2">
    <source>
        <dbReference type="SAM" id="MobiDB-lite"/>
    </source>
</evidence>
<dbReference type="GO" id="GO:0016787">
    <property type="term" value="F:hydrolase activity"/>
    <property type="evidence" value="ECO:0007669"/>
    <property type="project" value="InterPro"/>
</dbReference>
<dbReference type="Pfam" id="PF04851">
    <property type="entry name" value="ResIII"/>
    <property type="match status" value="1"/>
</dbReference>